<keyword evidence="8" id="KW-1185">Reference proteome</keyword>
<feature type="domain" description="Condensation" evidence="6">
    <location>
        <begin position="2"/>
        <end position="181"/>
    </location>
</feature>
<dbReference type="GO" id="GO:0031177">
    <property type="term" value="F:phosphopantetheine binding"/>
    <property type="evidence" value="ECO:0007669"/>
    <property type="project" value="TreeGrafter"/>
</dbReference>
<dbReference type="SUPFAM" id="SSF56801">
    <property type="entry name" value="Acetyl-CoA synthetase-like"/>
    <property type="match status" value="1"/>
</dbReference>
<keyword evidence="1" id="KW-0596">Phosphopantetheine</keyword>
<dbReference type="SUPFAM" id="SSF52777">
    <property type="entry name" value="CoA-dependent acyltransferases"/>
    <property type="match status" value="3"/>
</dbReference>
<dbReference type="PANTHER" id="PTHR45527:SF3">
    <property type="entry name" value="SIDEROPHORE SYNTHETASE (EUROFUNG)"/>
    <property type="match status" value="1"/>
</dbReference>
<comment type="similarity">
    <text evidence="4">Belongs to the NRP synthetase family.</text>
</comment>
<evidence type="ECO:0000259" key="6">
    <source>
        <dbReference type="Pfam" id="PF00668"/>
    </source>
</evidence>
<sequence>MVAGRQGSLPGIDRMIAPLINAVPVRVKFDPKQSLDDLLRDVQDQSISMISYEHTELLDIRRLGGGAEIGSRFNTLLVVQPAGEKDYVHKIQDGPFQSPPETLSSRDGLDNFNPNAVMVMCQLASDNSIALQISFDSKVIDSAQMGRIAAQFEHVIRQVCKSTNRNIDDIKTVSAQDLAELWKWNANVPTPISACVHELIDKTMTQYPQDLAICACDGTLTYGELYILHIRHRTRVFDFVSYNFDISWSNHLQTLISGGCLCIPSESDRRNDIPGAFNRMSCDYTYFTPSVARSLEPSTMPGLRTLAMGGEPIQNKEVARWTQANNIIGIYGPAECAQALSFMHLGQETRNNHVGHSYGATTWMVQPGSPERLAAIGTVAELAIEGSTIVYRSTPLIEGALESIKDVIPATDFQEQSIMDALQDPPPGRYPHWIFDLPTDVDFSRLERACEILINHFDILHTVFVQAEGRFWQVLLSGLKPTYDVVDAGEEDLAELTNSICEEDIKRPRVLGRSFIRFIVVKHASGEHKFILRISHAQFDGFSWGSVLDTLWSIYKQDSPLSVGPSFSQYIAYSERKREEIQRYRRTRLHGSPAPSWKKSDPSTEDGVLCNPDNRLTIKETIQMSSERPLNQHGVSVATLFHAACALVLARQCQEREVVLGRLVTGRSMLPSHLQNVVGPTMTEVPIRVTVEEDDTVTTIARRLHSQFLHDSAHETEVTDFGWRTAFQQQEDGNFKFLGQPSSIAFYEGAIPSRIRPEIYATPTKNGKLELEFEGNKKLISEDVVRDVLAGLRDALI</sequence>
<dbReference type="InterPro" id="IPR023213">
    <property type="entry name" value="CAT-like_dom_sf"/>
</dbReference>
<name>A0AAW0R5N8_9PEZI</name>
<dbReference type="EMBL" id="JAQQWP010000003">
    <property type="protein sequence ID" value="KAK8124236.1"/>
    <property type="molecule type" value="Genomic_DNA"/>
</dbReference>
<dbReference type="AlphaFoldDB" id="A0AAW0R5N8"/>
<dbReference type="InterPro" id="IPR001242">
    <property type="entry name" value="Condensation_dom"/>
</dbReference>
<dbReference type="PANTHER" id="PTHR45527">
    <property type="entry name" value="NONRIBOSOMAL PEPTIDE SYNTHETASE"/>
    <property type="match status" value="1"/>
</dbReference>
<dbReference type="InterPro" id="IPR042099">
    <property type="entry name" value="ANL_N_sf"/>
</dbReference>
<dbReference type="GO" id="GO:0005737">
    <property type="term" value="C:cytoplasm"/>
    <property type="evidence" value="ECO:0007669"/>
    <property type="project" value="TreeGrafter"/>
</dbReference>
<evidence type="ECO:0008006" key="9">
    <source>
        <dbReference type="Google" id="ProtNLM"/>
    </source>
</evidence>
<evidence type="ECO:0000256" key="1">
    <source>
        <dbReference type="ARBA" id="ARBA00022450"/>
    </source>
</evidence>
<dbReference type="InterPro" id="IPR000873">
    <property type="entry name" value="AMP-dep_synth/lig_dom"/>
</dbReference>
<feature type="domain" description="Condensation" evidence="6">
    <location>
        <begin position="433"/>
        <end position="714"/>
    </location>
</feature>
<reference evidence="7 8" key="1">
    <citation type="submission" date="2023-01" db="EMBL/GenBank/DDBJ databases">
        <title>Analysis of 21 Apiospora genomes using comparative genomics revels a genus with tremendous synthesis potential of carbohydrate active enzymes and secondary metabolites.</title>
        <authorList>
            <person name="Sorensen T."/>
        </authorList>
    </citation>
    <scope>NUCLEOTIDE SEQUENCE [LARGE SCALE GENOMIC DNA]</scope>
    <source>
        <strain evidence="7 8">CBS 117206</strain>
    </source>
</reference>
<accession>A0AAW0R5N8</accession>
<proteinExistence type="inferred from homology"/>
<dbReference type="GO" id="GO:0016874">
    <property type="term" value="F:ligase activity"/>
    <property type="evidence" value="ECO:0007669"/>
    <property type="project" value="UniProtKB-KW"/>
</dbReference>
<gene>
    <name evidence="7" type="ORF">PG999_004154</name>
</gene>
<dbReference type="Gene3D" id="3.40.50.12780">
    <property type="entry name" value="N-terminal domain of ligase-like"/>
    <property type="match status" value="1"/>
</dbReference>
<dbReference type="Pfam" id="PF00668">
    <property type="entry name" value="Condensation"/>
    <property type="match status" value="2"/>
</dbReference>
<dbReference type="GO" id="GO:0044550">
    <property type="term" value="P:secondary metabolite biosynthetic process"/>
    <property type="evidence" value="ECO:0007669"/>
    <property type="project" value="TreeGrafter"/>
</dbReference>
<comment type="caution">
    <text evidence="7">The sequence shown here is derived from an EMBL/GenBank/DDBJ whole genome shotgun (WGS) entry which is preliminary data.</text>
</comment>
<evidence type="ECO:0000256" key="2">
    <source>
        <dbReference type="ARBA" id="ARBA00022553"/>
    </source>
</evidence>
<evidence type="ECO:0000313" key="8">
    <source>
        <dbReference type="Proteomes" id="UP001392437"/>
    </source>
</evidence>
<protein>
    <recommendedName>
        <fullName evidence="9">Condensation domain-containing protein</fullName>
    </recommendedName>
</protein>
<organism evidence="7 8">
    <name type="scientific">Apiospora kogelbergensis</name>
    <dbReference type="NCBI Taxonomy" id="1337665"/>
    <lineage>
        <taxon>Eukaryota</taxon>
        <taxon>Fungi</taxon>
        <taxon>Dikarya</taxon>
        <taxon>Ascomycota</taxon>
        <taxon>Pezizomycotina</taxon>
        <taxon>Sordariomycetes</taxon>
        <taxon>Xylariomycetidae</taxon>
        <taxon>Amphisphaeriales</taxon>
        <taxon>Apiosporaceae</taxon>
        <taxon>Apiospora</taxon>
    </lineage>
</organism>
<evidence type="ECO:0000256" key="4">
    <source>
        <dbReference type="ARBA" id="ARBA00029454"/>
    </source>
</evidence>
<evidence type="ECO:0000313" key="7">
    <source>
        <dbReference type="EMBL" id="KAK8124236.1"/>
    </source>
</evidence>
<evidence type="ECO:0000256" key="3">
    <source>
        <dbReference type="ARBA" id="ARBA00022598"/>
    </source>
</evidence>
<evidence type="ECO:0000259" key="5">
    <source>
        <dbReference type="Pfam" id="PF00501"/>
    </source>
</evidence>
<dbReference type="Gene3D" id="3.30.559.10">
    <property type="entry name" value="Chloramphenicol acetyltransferase-like domain"/>
    <property type="match status" value="1"/>
</dbReference>
<dbReference type="Pfam" id="PF00501">
    <property type="entry name" value="AMP-binding"/>
    <property type="match status" value="1"/>
</dbReference>
<keyword evidence="2" id="KW-0597">Phosphoprotein</keyword>
<dbReference type="GO" id="GO:0043041">
    <property type="term" value="P:amino acid activation for nonribosomal peptide biosynthetic process"/>
    <property type="evidence" value="ECO:0007669"/>
    <property type="project" value="TreeGrafter"/>
</dbReference>
<feature type="domain" description="AMP-dependent synthetase/ligase" evidence="5">
    <location>
        <begin position="231"/>
        <end position="388"/>
    </location>
</feature>
<keyword evidence="3" id="KW-0436">Ligase</keyword>
<dbReference type="Proteomes" id="UP001392437">
    <property type="component" value="Unassembled WGS sequence"/>
</dbReference>
<dbReference type="Gene3D" id="3.30.559.30">
    <property type="entry name" value="Nonribosomal peptide synthetase, condensation domain"/>
    <property type="match status" value="2"/>
</dbReference>